<keyword evidence="1" id="KW-0489">Methyltransferase</keyword>
<name>A0AAP0JE77_9MAGN</name>
<dbReference type="Proteomes" id="UP001419268">
    <property type="component" value="Unassembled WGS sequence"/>
</dbReference>
<dbReference type="InterPro" id="IPR016461">
    <property type="entry name" value="COMT-like"/>
</dbReference>
<evidence type="ECO:0000259" key="5">
    <source>
        <dbReference type="Pfam" id="PF00891"/>
    </source>
</evidence>
<feature type="domain" description="O-methyltransferase C-terminal" evidence="5">
    <location>
        <begin position="2"/>
        <end position="87"/>
    </location>
</feature>
<proteinExistence type="predicted"/>
<evidence type="ECO:0000256" key="1">
    <source>
        <dbReference type="ARBA" id="ARBA00022603"/>
    </source>
</evidence>
<evidence type="ECO:0000313" key="6">
    <source>
        <dbReference type="EMBL" id="KAK9131945.1"/>
    </source>
</evidence>
<dbReference type="PROSITE" id="PS51683">
    <property type="entry name" value="SAM_OMT_II"/>
    <property type="match status" value="1"/>
</dbReference>
<evidence type="ECO:0000256" key="3">
    <source>
        <dbReference type="ARBA" id="ARBA00022691"/>
    </source>
</evidence>
<dbReference type="InterPro" id="IPR029063">
    <property type="entry name" value="SAM-dependent_MTases_sf"/>
</dbReference>
<dbReference type="GO" id="GO:0032259">
    <property type="term" value="P:methylation"/>
    <property type="evidence" value="ECO:0007669"/>
    <property type="project" value="UniProtKB-KW"/>
</dbReference>
<gene>
    <name evidence="6" type="ORF">Scep_011473</name>
</gene>
<comment type="caution">
    <text evidence="6">The sequence shown here is derived from an EMBL/GenBank/DDBJ whole genome shotgun (WGS) entry which is preliminary data.</text>
</comment>
<keyword evidence="2" id="KW-0808">Transferase</keyword>
<dbReference type="EMBL" id="JBBNAG010000005">
    <property type="protein sequence ID" value="KAK9131945.1"/>
    <property type="molecule type" value="Genomic_DNA"/>
</dbReference>
<evidence type="ECO:0000256" key="4">
    <source>
        <dbReference type="SAM" id="MobiDB-lite"/>
    </source>
</evidence>
<dbReference type="GO" id="GO:0008171">
    <property type="term" value="F:O-methyltransferase activity"/>
    <property type="evidence" value="ECO:0007669"/>
    <property type="project" value="InterPro"/>
</dbReference>
<dbReference type="PANTHER" id="PTHR11746">
    <property type="entry name" value="O-METHYLTRANSFERASE"/>
    <property type="match status" value="1"/>
</dbReference>
<protein>
    <recommendedName>
        <fullName evidence="5">O-methyltransferase C-terminal domain-containing protein</fullName>
    </recommendedName>
</protein>
<dbReference type="Gene3D" id="3.40.50.150">
    <property type="entry name" value="Vaccinia Virus protein VP39"/>
    <property type="match status" value="1"/>
</dbReference>
<feature type="region of interest" description="Disordered" evidence="4">
    <location>
        <begin position="89"/>
        <end position="156"/>
    </location>
</feature>
<organism evidence="6 7">
    <name type="scientific">Stephania cephalantha</name>
    <dbReference type="NCBI Taxonomy" id="152367"/>
    <lineage>
        <taxon>Eukaryota</taxon>
        <taxon>Viridiplantae</taxon>
        <taxon>Streptophyta</taxon>
        <taxon>Embryophyta</taxon>
        <taxon>Tracheophyta</taxon>
        <taxon>Spermatophyta</taxon>
        <taxon>Magnoliopsida</taxon>
        <taxon>Ranunculales</taxon>
        <taxon>Menispermaceae</taxon>
        <taxon>Menispermoideae</taxon>
        <taxon>Cissampelideae</taxon>
        <taxon>Stephania</taxon>
    </lineage>
</organism>
<dbReference type="AlphaFoldDB" id="A0AAP0JE77"/>
<dbReference type="SUPFAM" id="SSF53335">
    <property type="entry name" value="S-adenosyl-L-methionine-dependent methyltransferases"/>
    <property type="match status" value="1"/>
</dbReference>
<feature type="compositionally biased region" description="Basic and acidic residues" evidence="4">
    <location>
        <begin position="90"/>
        <end position="140"/>
    </location>
</feature>
<dbReference type="Pfam" id="PF00891">
    <property type="entry name" value="Methyltransf_2"/>
    <property type="match status" value="1"/>
</dbReference>
<evidence type="ECO:0000313" key="7">
    <source>
        <dbReference type="Proteomes" id="UP001419268"/>
    </source>
</evidence>
<evidence type="ECO:0000256" key="2">
    <source>
        <dbReference type="ARBA" id="ARBA00022679"/>
    </source>
</evidence>
<accession>A0AAP0JE77</accession>
<feature type="compositionally biased region" description="Acidic residues" evidence="4">
    <location>
        <begin position="141"/>
        <end position="150"/>
    </location>
</feature>
<reference evidence="6 7" key="1">
    <citation type="submission" date="2024-01" db="EMBL/GenBank/DDBJ databases">
        <title>Genome assemblies of Stephania.</title>
        <authorList>
            <person name="Yang L."/>
        </authorList>
    </citation>
    <scope>NUCLEOTIDE SEQUENCE [LARGE SCALE GENOMIC DNA]</scope>
    <source>
        <strain evidence="6">JXDWG</strain>
        <tissue evidence="6">Leaf</tissue>
    </source>
</reference>
<keyword evidence="7" id="KW-1185">Reference proteome</keyword>
<sequence>MAADSRVVSSVLVTECKDIFEGLTSLVDVGGGIGIMGIAIAKAFPDIECSVLDLPHVVASCKGSENLKFVAGDMFQAIPSADAVLLKYNKANEPKPDHSGRLMKDYEGRHEQTTARHIADDGDGRRARDIARRREGRSEMTSEESEDDDEGQSRRR</sequence>
<dbReference type="InterPro" id="IPR001077">
    <property type="entry name" value="COMT_C"/>
</dbReference>
<keyword evidence="3" id="KW-0949">S-adenosyl-L-methionine</keyword>